<feature type="non-terminal residue" evidence="2">
    <location>
        <position position="1"/>
    </location>
</feature>
<gene>
    <name evidence="2" type="ORF">TorRG33x02_195370</name>
</gene>
<sequence length="100" mass="11675">FSVCFYSEGKKKREEKKKKKKQQHLLRAKNSTNQRPKPPPPNQTPAKSGLCNLSLNLWLWQNTRILTKTGIREFLGLNSIYIQSSIEVDQNYRSICQKPK</sequence>
<name>A0A2P5EGP9_TREOI</name>
<organism evidence="2 3">
    <name type="scientific">Trema orientale</name>
    <name type="common">Charcoal tree</name>
    <name type="synonym">Celtis orientalis</name>
    <dbReference type="NCBI Taxonomy" id="63057"/>
    <lineage>
        <taxon>Eukaryota</taxon>
        <taxon>Viridiplantae</taxon>
        <taxon>Streptophyta</taxon>
        <taxon>Embryophyta</taxon>
        <taxon>Tracheophyta</taxon>
        <taxon>Spermatophyta</taxon>
        <taxon>Magnoliopsida</taxon>
        <taxon>eudicotyledons</taxon>
        <taxon>Gunneridae</taxon>
        <taxon>Pentapetalae</taxon>
        <taxon>rosids</taxon>
        <taxon>fabids</taxon>
        <taxon>Rosales</taxon>
        <taxon>Cannabaceae</taxon>
        <taxon>Trema</taxon>
    </lineage>
</organism>
<comment type="caution">
    <text evidence="2">The sequence shown here is derived from an EMBL/GenBank/DDBJ whole genome shotgun (WGS) entry which is preliminary data.</text>
</comment>
<evidence type="ECO:0000256" key="1">
    <source>
        <dbReference type="SAM" id="MobiDB-lite"/>
    </source>
</evidence>
<evidence type="ECO:0000313" key="2">
    <source>
        <dbReference type="EMBL" id="PON84710.1"/>
    </source>
</evidence>
<dbReference type="InParanoid" id="A0A2P5EGP9"/>
<dbReference type="EMBL" id="JXTC01000158">
    <property type="protein sequence ID" value="PON84710.1"/>
    <property type="molecule type" value="Genomic_DNA"/>
</dbReference>
<reference evidence="3" key="1">
    <citation type="submission" date="2016-06" db="EMBL/GenBank/DDBJ databases">
        <title>Parallel loss of symbiosis genes in relatives of nitrogen-fixing non-legume Parasponia.</title>
        <authorList>
            <person name="Van Velzen R."/>
            <person name="Holmer R."/>
            <person name="Bu F."/>
            <person name="Rutten L."/>
            <person name="Van Zeijl A."/>
            <person name="Liu W."/>
            <person name="Santuari L."/>
            <person name="Cao Q."/>
            <person name="Sharma T."/>
            <person name="Shen D."/>
            <person name="Roswanjaya Y."/>
            <person name="Wardhani T."/>
            <person name="Kalhor M.S."/>
            <person name="Jansen J."/>
            <person name="Van den Hoogen J."/>
            <person name="Gungor B."/>
            <person name="Hartog M."/>
            <person name="Hontelez J."/>
            <person name="Verver J."/>
            <person name="Yang W.-C."/>
            <person name="Schijlen E."/>
            <person name="Repin R."/>
            <person name="Schilthuizen M."/>
            <person name="Schranz E."/>
            <person name="Heidstra R."/>
            <person name="Miyata K."/>
            <person name="Fedorova E."/>
            <person name="Kohlen W."/>
            <person name="Bisseling T."/>
            <person name="Smit S."/>
            <person name="Geurts R."/>
        </authorList>
    </citation>
    <scope>NUCLEOTIDE SEQUENCE [LARGE SCALE GENOMIC DNA]</scope>
    <source>
        <strain evidence="3">cv. RG33-2</strain>
    </source>
</reference>
<feature type="compositionally biased region" description="Basic residues" evidence="1">
    <location>
        <begin position="13"/>
        <end position="27"/>
    </location>
</feature>
<protein>
    <submittedName>
        <fullName evidence="2">Uncharacterized protein</fullName>
    </submittedName>
</protein>
<dbReference type="OrthoDB" id="10451269at2759"/>
<dbReference type="Proteomes" id="UP000237000">
    <property type="component" value="Unassembled WGS sequence"/>
</dbReference>
<keyword evidence="3" id="KW-1185">Reference proteome</keyword>
<accession>A0A2P5EGP9</accession>
<proteinExistence type="predicted"/>
<feature type="region of interest" description="Disordered" evidence="1">
    <location>
        <begin position="1"/>
        <end position="48"/>
    </location>
</feature>
<evidence type="ECO:0000313" key="3">
    <source>
        <dbReference type="Proteomes" id="UP000237000"/>
    </source>
</evidence>
<dbReference type="AlphaFoldDB" id="A0A2P5EGP9"/>